<keyword evidence="2" id="KW-1185">Reference proteome</keyword>
<evidence type="ECO:0008006" key="3">
    <source>
        <dbReference type="Google" id="ProtNLM"/>
    </source>
</evidence>
<sequence length="243" mass="26859">MIVGDSHTGALKRGHDLMVQDGTAPDGITWRIQPLGPGKRMNTPFWKKAGDHAVITDPQYGKMMPKLPPDDPRPDAIGLSMPMWNGRIMRMILQSGYVVHGLPGQGHVMSRALLRHMVLSDMKYIMALGAYLGELGYPVFAIEPPTLFRHWSYVRPFGAETCLALQAEVRAIQRACVDEAGMPVIELPEGCILEDGFMDPQHRSEDPTDTHHVNAEFGALMLKRAVPYLRRIATAPASRNAVG</sequence>
<dbReference type="Proteomes" id="UP000244940">
    <property type="component" value="Unassembled WGS sequence"/>
</dbReference>
<dbReference type="EMBL" id="QEYD01000002">
    <property type="protein sequence ID" value="PWE30819.1"/>
    <property type="molecule type" value="Genomic_DNA"/>
</dbReference>
<evidence type="ECO:0000313" key="1">
    <source>
        <dbReference type="EMBL" id="PWE30819.1"/>
    </source>
</evidence>
<organism evidence="1 2">
    <name type="scientific">Pararhodobacter marinus</name>
    <dbReference type="NCBI Taxonomy" id="2184063"/>
    <lineage>
        <taxon>Bacteria</taxon>
        <taxon>Pseudomonadati</taxon>
        <taxon>Pseudomonadota</taxon>
        <taxon>Alphaproteobacteria</taxon>
        <taxon>Rhodobacterales</taxon>
        <taxon>Paracoccaceae</taxon>
        <taxon>Pararhodobacter</taxon>
    </lineage>
</organism>
<accession>A0A2U2CG63</accession>
<comment type="caution">
    <text evidence="1">The sequence shown here is derived from an EMBL/GenBank/DDBJ whole genome shotgun (WGS) entry which is preliminary data.</text>
</comment>
<gene>
    <name evidence="1" type="ORF">C4N9_03415</name>
</gene>
<protein>
    <recommendedName>
        <fullName evidence="3">SGNH/GDSL hydrolase family protein</fullName>
    </recommendedName>
</protein>
<name>A0A2U2CG63_9RHOB</name>
<evidence type="ECO:0000313" key="2">
    <source>
        <dbReference type="Proteomes" id="UP000244940"/>
    </source>
</evidence>
<reference evidence="1 2" key="1">
    <citation type="submission" date="2018-05" db="EMBL/GenBank/DDBJ databases">
        <title>Pararhodobacter marina sp. nov., isolated from deep-sea water of the Indian Ocean.</title>
        <authorList>
            <person name="Lai Q.Sr."/>
            <person name="Liu X."/>
            <person name="Shao Z."/>
        </authorList>
    </citation>
    <scope>NUCLEOTIDE SEQUENCE [LARGE SCALE GENOMIC DNA]</scope>
    <source>
        <strain evidence="1 2">CIC4N-9</strain>
    </source>
</reference>
<dbReference type="AlphaFoldDB" id="A0A2U2CG63"/>
<proteinExistence type="predicted"/>